<dbReference type="InterPro" id="IPR045269">
    <property type="entry name" value="Atg1-like"/>
</dbReference>
<dbReference type="CDD" id="cd14014">
    <property type="entry name" value="STKc_PknB_like"/>
    <property type="match status" value="1"/>
</dbReference>
<keyword evidence="4" id="KW-0723">Serine/threonine-protein kinase</keyword>
<dbReference type="PANTHER" id="PTHR24348:SF45">
    <property type="entry name" value="PROTEIN KINASE DOMAIN-CONTAINING PROTEIN"/>
    <property type="match status" value="1"/>
</dbReference>
<dbReference type="PROSITE" id="PS50011">
    <property type="entry name" value="PROTEIN_KINASE_DOM"/>
    <property type="match status" value="1"/>
</dbReference>
<dbReference type="PROSITE" id="PS00107">
    <property type="entry name" value="PROTEIN_KINASE_ATP"/>
    <property type="match status" value="1"/>
</dbReference>
<dbReference type="GO" id="GO:0005524">
    <property type="term" value="F:ATP binding"/>
    <property type="evidence" value="ECO:0007669"/>
    <property type="project" value="UniProtKB-UniRule"/>
</dbReference>
<comment type="similarity">
    <text evidence="4">Belongs to the protein kinase superfamily.</text>
</comment>
<evidence type="ECO:0000256" key="4">
    <source>
        <dbReference type="RuleBase" id="RU000304"/>
    </source>
</evidence>
<keyword evidence="1 3" id="KW-0547">Nucleotide-binding</keyword>
<proteinExistence type="inferred from homology"/>
<evidence type="ECO:0000256" key="1">
    <source>
        <dbReference type="ARBA" id="ARBA00022741"/>
    </source>
</evidence>
<evidence type="ECO:0000259" key="5">
    <source>
        <dbReference type="PROSITE" id="PS50011"/>
    </source>
</evidence>
<dbReference type="Pfam" id="PF00069">
    <property type="entry name" value="Pkinase"/>
    <property type="match status" value="1"/>
</dbReference>
<keyword evidence="4" id="KW-0808">Transferase</keyword>
<dbReference type="GO" id="GO:0004674">
    <property type="term" value="F:protein serine/threonine kinase activity"/>
    <property type="evidence" value="ECO:0007669"/>
    <property type="project" value="UniProtKB-KW"/>
</dbReference>
<dbReference type="PANTHER" id="PTHR24348">
    <property type="entry name" value="SERINE/THREONINE-PROTEIN KINASE UNC-51-RELATED"/>
    <property type="match status" value="1"/>
</dbReference>
<dbReference type="SMART" id="SM00220">
    <property type="entry name" value="S_TKc"/>
    <property type="match status" value="1"/>
</dbReference>
<evidence type="ECO:0000256" key="2">
    <source>
        <dbReference type="ARBA" id="ARBA00022840"/>
    </source>
</evidence>
<keyword evidence="7" id="KW-1185">Reference proteome</keyword>
<evidence type="ECO:0000313" key="7">
    <source>
        <dbReference type="Proteomes" id="UP001620626"/>
    </source>
</evidence>
<reference evidence="6 7" key="1">
    <citation type="submission" date="2024-10" db="EMBL/GenBank/DDBJ databases">
        <authorList>
            <person name="Kim D."/>
        </authorList>
    </citation>
    <scope>NUCLEOTIDE SEQUENCE [LARGE SCALE GENOMIC DNA]</scope>
    <source>
        <strain evidence="6">BH-2024</strain>
    </source>
</reference>
<dbReference type="PROSITE" id="PS00108">
    <property type="entry name" value="PROTEIN_KINASE_ST"/>
    <property type="match status" value="1"/>
</dbReference>
<comment type="caution">
    <text evidence="6">The sequence shown here is derived from an EMBL/GenBank/DDBJ whole genome shotgun (WGS) entry which is preliminary data.</text>
</comment>
<dbReference type="GO" id="GO:0006914">
    <property type="term" value="P:autophagy"/>
    <property type="evidence" value="ECO:0007669"/>
    <property type="project" value="UniProtKB-ARBA"/>
</dbReference>
<dbReference type="SUPFAM" id="SSF56112">
    <property type="entry name" value="Protein kinase-like (PK-like)"/>
    <property type="match status" value="1"/>
</dbReference>
<dbReference type="Gene3D" id="1.10.510.10">
    <property type="entry name" value="Transferase(Phosphotransferase) domain 1"/>
    <property type="match status" value="1"/>
</dbReference>
<dbReference type="InterPro" id="IPR000719">
    <property type="entry name" value="Prot_kinase_dom"/>
</dbReference>
<dbReference type="InterPro" id="IPR017441">
    <property type="entry name" value="Protein_kinase_ATP_BS"/>
</dbReference>
<evidence type="ECO:0000256" key="3">
    <source>
        <dbReference type="PROSITE-ProRule" id="PRU10141"/>
    </source>
</evidence>
<organism evidence="6 7">
    <name type="scientific">Heterodera trifolii</name>
    <dbReference type="NCBI Taxonomy" id="157864"/>
    <lineage>
        <taxon>Eukaryota</taxon>
        <taxon>Metazoa</taxon>
        <taxon>Ecdysozoa</taxon>
        <taxon>Nematoda</taxon>
        <taxon>Chromadorea</taxon>
        <taxon>Rhabditida</taxon>
        <taxon>Tylenchina</taxon>
        <taxon>Tylenchomorpha</taxon>
        <taxon>Tylenchoidea</taxon>
        <taxon>Heteroderidae</taxon>
        <taxon>Heteroderinae</taxon>
        <taxon>Heterodera</taxon>
    </lineage>
</organism>
<dbReference type="Proteomes" id="UP001620626">
    <property type="component" value="Unassembled WGS sequence"/>
</dbReference>
<dbReference type="InterPro" id="IPR011009">
    <property type="entry name" value="Kinase-like_dom_sf"/>
</dbReference>
<protein>
    <recommendedName>
        <fullName evidence="5">Protein kinase domain-containing protein</fullName>
    </recommendedName>
</protein>
<dbReference type="EMBL" id="JBICBT010000896">
    <property type="protein sequence ID" value="KAL3094525.1"/>
    <property type="molecule type" value="Genomic_DNA"/>
</dbReference>
<gene>
    <name evidence="6" type="ORF">niasHT_026291</name>
</gene>
<dbReference type="InterPro" id="IPR008271">
    <property type="entry name" value="Ser/Thr_kinase_AS"/>
</dbReference>
<evidence type="ECO:0000313" key="6">
    <source>
        <dbReference type="EMBL" id="KAL3094525.1"/>
    </source>
</evidence>
<feature type="binding site" evidence="3">
    <location>
        <position position="140"/>
    </location>
    <ligand>
        <name>ATP</name>
        <dbReference type="ChEBI" id="CHEBI:30616"/>
    </ligand>
</feature>
<keyword evidence="2 3" id="KW-0067">ATP-binding</keyword>
<name>A0ABD2JVI3_9BILA</name>
<sequence>MSAGLLYERRHSEASSSIKPIRPSLFPDRSAAADRFFPFGTRSFCCWPSVCCHSLSSECFPPLPLLRSQSAAVKRQKSVVLKSVGTEEAEPIVHSGKSIWIGAGKYQFWDSAASLVGRGSYGIVFRGHQCFSSDRPVAIKRMRRMNVRPDELEAMKRVQNQNLVTLLDVCDDSGEELSYLVMELCDMDLDRHLRWCDGGRLGSSDMRVVLKSIAYGYHALYEQRVVHRDIKPQNILLLFGTQRRIRCAKITDFGVSRVLADETMGLCNVAGTLLYMAPEVGANLVTTSEYDHSADVWSIGCLLYRCLTGTAPFDESSLCRLFLRCAGGNYDAYEPPKLLAETDPSIRELINSLLQIDRSLRANPQGLYNSVCEAEAERKGRNTGGTESTE</sequence>
<keyword evidence="4" id="KW-0418">Kinase</keyword>
<accession>A0ABD2JVI3</accession>
<feature type="domain" description="Protein kinase" evidence="5">
    <location>
        <begin position="110"/>
        <end position="376"/>
    </location>
</feature>
<dbReference type="AlphaFoldDB" id="A0ABD2JVI3"/>